<feature type="compositionally biased region" description="Basic residues" evidence="10">
    <location>
        <begin position="1"/>
        <end position="13"/>
    </location>
</feature>
<dbReference type="EMBL" id="LATX01002303">
    <property type="protein sequence ID" value="KTB31625.1"/>
    <property type="molecule type" value="Genomic_DNA"/>
</dbReference>
<keyword evidence="3 9" id="KW-0690">Ribosome biogenesis</keyword>
<feature type="compositionally biased region" description="Basic and acidic residues" evidence="10">
    <location>
        <begin position="239"/>
        <end position="269"/>
    </location>
</feature>
<comment type="function">
    <text evidence="8 9">Component of the 90S pre-ribosome involved in the maturation of rRNAs. Required for early cleavages of the pre-RNAs in the 40S ribosomal subunit maturation pathway.</text>
</comment>
<evidence type="ECO:0000256" key="5">
    <source>
        <dbReference type="ARBA" id="ARBA00023054"/>
    </source>
</evidence>
<dbReference type="PANTHER" id="PTHR21738">
    <property type="entry name" value="RIBOSOMAL RNA PROCESSING PROTEIN 36 HOMOLOG"/>
    <property type="match status" value="1"/>
</dbReference>
<feature type="region of interest" description="Disordered" evidence="10">
    <location>
        <begin position="1"/>
        <end position="156"/>
    </location>
</feature>
<feature type="compositionally biased region" description="Polar residues" evidence="10">
    <location>
        <begin position="16"/>
        <end position="36"/>
    </location>
</feature>
<protein>
    <recommendedName>
        <fullName evidence="9">rRNA biogenesis protein RRP36</fullName>
    </recommendedName>
</protein>
<evidence type="ECO:0000256" key="4">
    <source>
        <dbReference type="ARBA" id="ARBA00022552"/>
    </source>
</evidence>
<comment type="subcellular location">
    <subcellularLocation>
        <location evidence="1 9">Nucleus</location>
        <location evidence="1 9">Nucleolus</location>
    </subcellularLocation>
</comment>
<evidence type="ECO:0000256" key="8">
    <source>
        <dbReference type="ARBA" id="ARBA00025053"/>
    </source>
</evidence>
<keyword evidence="7 9" id="KW-0687">Ribonucleoprotein</keyword>
<comment type="subunit">
    <text evidence="9">Associates with 90S and pre-40S pre-ribosomal particles.</text>
</comment>
<evidence type="ECO:0000313" key="12">
    <source>
        <dbReference type="Proteomes" id="UP000054988"/>
    </source>
</evidence>
<organism evidence="11 12">
    <name type="scientific">Moniliophthora roreri</name>
    <name type="common">Frosty pod rot fungus</name>
    <name type="synonym">Monilia roreri</name>
    <dbReference type="NCBI Taxonomy" id="221103"/>
    <lineage>
        <taxon>Eukaryota</taxon>
        <taxon>Fungi</taxon>
        <taxon>Dikarya</taxon>
        <taxon>Basidiomycota</taxon>
        <taxon>Agaricomycotina</taxon>
        <taxon>Agaricomycetes</taxon>
        <taxon>Agaricomycetidae</taxon>
        <taxon>Agaricales</taxon>
        <taxon>Marasmiineae</taxon>
        <taxon>Marasmiaceae</taxon>
        <taxon>Moniliophthora</taxon>
    </lineage>
</organism>
<feature type="region of interest" description="Disordered" evidence="10">
    <location>
        <begin position="239"/>
        <end position="272"/>
    </location>
</feature>
<keyword evidence="6 9" id="KW-0539">Nucleus</keyword>
<feature type="compositionally biased region" description="Basic residues" evidence="10">
    <location>
        <begin position="304"/>
        <end position="320"/>
    </location>
</feature>
<dbReference type="InterPro" id="IPR009292">
    <property type="entry name" value="RRP36"/>
</dbReference>
<evidence type="ECO:0000256" key="2">
    <source>
        <dbReference type="ARBA" id="ARBA00009418"/>
    </source>
</evidence>
<sequence length="341" mass="38307">MPRRPRPSARKPPKSITSQDNVKPSATSDAESNGSNVLGLDGDNDADAPRIAQWMDEDDFVESEQPQAGPSKLDFLKNNLSSLPMGALRHAQKVLNDPDESSDSDDAASRKGESDTGGYNIASKRNRKQLGGDDGKRSNKHAPVEMSSKKPVTRRRMVVDVQIPGVRDPRFLPMTGPLSAEKFQANYSFLAKNHETELATLRENLKRARKLLSSSPRDLRADREAEVQRLELAVKRAESAVNRDRQRQAERDALMNAKKEEREKRKEGKGNWWMKKSAKKELLVKARYEALAAGGDQRAVKKAIEKKRKKIGQKEKRSRPFPKGGNGFEAPERAHKRRKIE</sequence>
<feature type="region of interest" description="Disordered" evidence="10">
    <location>
        <begin position="294"/>
        <end position="341"/>
    </location>
</feature>
<evidence type="ECO:0000256" key="3">
    <source>
        <dbReference type="ARBA" id="ARBA00022517"/>
    </source>
</evidence>
<evidence type="ECO:0000313" key="11">
    <source>
        <dbReference type="EMBL" id="KTB31625.1"/>
    </source>
</evidence>
<feature type="compositionally biased region" description="Acidic residues" evidence="10">
    <location>
        <begin position="97"/>
        <end position="106"/>
    </location>
</feature>
<dbReference type="PANTHER" id="PTHR21738:SF0">
    <property type="entry name" value="RIBOSOMAL RNA PROCESSING PROTEIN 36 HOMOLOG"/>
    <property type="match status" value="1"/>
</dbReference>
<gene>
    <name evidence="11" type="ORF">WG66_15809</name>
</gene>
<dbReference type="Proteomes" id="UP000054988">
    <property type="component" value="Unassembled WGS sequence"/>
</dbReference>
<dbReference type="AlphaFoldDB" id="A0A0W0F5L6"/>
<keyword evidence="5" id="KW-0175">Coiled coil</keyword>
<evidence type="ECO:0000256" key="10">
    <source>
        <dbReference type="SAM" id="MobiDB-lite"/>
    </source>
</evidence>
<dbReference type="GO" id="GO:0005730">
    <property type="term" value="C:nucleolus"/>
    <property type="evidence" value="ECO:0007669"/>
    <property type="project" value="UniProtKB-SubCell"/>
</dbReference>
<accession>A0A0W0F5L6</accession>
<evidence type="ECO:0000256" key="6">
    <source>
        <dbReference type="ARBA" id="ARBA00023242"/>
    </source>
</evidence>
<dbReference type="GO" id="GO:0000462">
    <property type="term" value="P:maturation of SSU-rRNA from tricistronic rRNA transcript (SSU-rRNA, 5.8S rRNA, LSU-rRNA)"/>
    <property type="evidence" value="ECO:0007669"/>
    <property type="project" value="TreeGrafter"/>
</dbReference>
<name>A0A0W0F5L6_MONRR</name>
<dbReference type="GO" id="GO:0030686">
    <property type="term" value="C:90S preribosome"/>
    <property type="evidence" value="ECO:0007669"/>
    <property type="project" value="TreeGrafter"/>
</dbReference>
<evidence type="ECO:0000256" key="9">
    <source>
        <dbReference type="RuleBase" id="RU368027"/>
    </source>
</evidence>
<keyword evidence="4 9" id="KW-0698">rRNA processing</keyword>
<evidence type="ECO:0000256" key="7">
    <source>
        <dbReference type="ARBA" id="ARBA00023274"/>
    </source>
</evidence>
<reference evidence="11 12" key="1">
    <citation type="submission" date="2015-12" db="EMBL/GenBank/DDBJ databases">
        <title>Draft genome sequence of Moniliophthora roreri, the causal agent of frosty pod rot of cacao.</title>
        <authorList>
            <person name="Aime M.C."/>
            <person name="Diaz-Valderrama J.R."/>
            <person name="Kijpornyongpan T."/>
            <person name="Phillips-Mora W."/>
        </authorList>
    </citation>
    <scope>NUCLEOTIDE SEQUENCE [LARGE SCALE GENOMIC DNA]</scope>
    <source>
        <strain evidence="11 12">MCA 2952</strain>
    </source>
</reference>
<evidence type="ECO:0000256" key="1">
    <source>
        <dbReference type="ARBA" id="ARBA00004604"/>
    </source>
</evidence>
<comment type="similarity">
    <text evidence="2 9">Belongs to the RRP36 family.</text>
</comment>
<proteinExistence type="inferred from homology"/>
<comment type="caution">
    <text evidence="11">The sequence shown here is derived from an EMBL/GenBank/DDBJ whole genome shotgun (WGS) entry which is preliminary data.</text>
</comment>
<dbReference type="Pfam" id="PF06102">
    <property type="entry name" value="RRP36"/>
    <property type="match status" value="1"/>
</dbReference>
<dbReference type="eggNOG" id="KOG3190">
    <property type="taxonomic scope" value="Eukaryota"/>
</dbReference>